<evidence type="ECO:0000256" key="6">
    <source>
        <dbReference type="ARBA" id="ARBA00023136"/>
    </source>
</evidence>
<feature type="transmembrane region" description="Helical" evidence="8">
    <location>
        <begin position="109"/>
        <end position="129"/>
    </location>
</feature>
<feature type="transmembrane region" description="Helical" evidence="8">
    <location>
        <begin position="166"/>
        <end position="188"/>
    </location>
</feature>
<dbReference type="Pfam" id="PF00083">
    <property type="entry name" value="Sugar_tr"/>
    <property type="match status" value="1"/>
</dbReference>
<feature type="transmembrane region" description="Helical" evidence="8">
    <location>
        <begin position="420"/>
        <end position="443"/>
    </location>
</feature>
<dbReference type="GO" id="GO:0005737">
    <property type="term" value="C:cytoplasm"/>
    <property type="evidence" value="ECO:0007669"/>
    <property type="project" value="UniProtKB-ARBA"/>
</dbReference>
<evidence type="ECO:0000313" key="10">
    <source>
        <dbReference type="EMBL" id="KAI5059441.1"/>
    </source>
</evidence>
<proteinExistence type="inferred from homology"/>
<keyword evidence="6 8" id="KW-0472">Membrane</keyword>
<evidence type="ECO:0000313" key="12">
    <source>
        <dbReference type="Proteomes" id="UP000886520"/>
    </source>
</evidence>
<keyword evidence="4 8" id="KW-0812">Transmembrane</keyword>
<dbReference type="InterPro" id="IPR005828">
    <property type="entry name" value="MFS_sugar_transport-like"/>
</dbReference>
<comment type="similarity">
    <text evidence="2 7">Belongs to the major facilitator superfamily. Sugar transporter (TC 2.A.1.1) family.</text>
</comment>
<accession>A0A9D4Z4F4</accession>
<dbReference type="FunFam" id="1.20.1250.20:FF:000118">
    <property type="entry name" value="D-xylose-proton symporter-like 3, chloroplastic"/>
    <property type="match status" value="1"/>
</dbReference>
<feature type="transmembrane region" description="Helical" evidence="8">
    <location>
        <begin position="194"/>
        <end position="215"/>
    </location>
</feature>
<feature type="transmembrane region" description="Helical" evidence="8">
    <location>
        <begin position="84"/>
        <end position="102"/>
    </location>
</feature>
<dbReference type="PANTHER" id="PTHR48023">
    <property type="entry name" value="D-XYLOSE-PROTON SYMPORTER-LIKE 2"/>
    <property type="match status" value="1"/>
</dbReference>
<feature type="transmembrane region" description="Helical" evidence="8">
    <location>
        <begin position="288"/>
        <end position="309"/>
    </location>
</feature>
<dbReference type="EMBL" id="JABFUD020000025">
    <property type="protein sequence ID" value="KAI5059441.1"/>
    <property type="molecule type" value="Genomic_DNA"/>
</dbReference>
<evidence type="ECO:0000256" key="8">
    <source>
        <dbReference type="SAM" id="Phobius"/>
    </source>
</evidence>
<dbReference type="NCBIfam" id="TIGR00879">
    <property type="entry name" value="SP"/>
    <property type="match status" value="1"/>
</dbReference>
<dbReference type="InterPro" id="IPR003663">
    <property type="entry name" value="Sugar/inositol_transpt"/>
</dbReference>
<comment type="caution">
    <text evidence="10">The sequence shown here is derived from an EMBL/GenBank/DDBJ whole genome shotgun (WGS) entry which is preliminary data.</text>
</comment>
<evidence type="ECO:0000256" key="3">
    <source>
        <dbReference type="ARBA" id="ARBA00022448"/>
    </source>
</evidence>
<dbReference type="PROSITE" id="PS00216">
    <property type="entry name" value="SUGAR_TRANSPORT_1"/>
    <property type="match status" value="1"/>
</dbReference>
<dbReference type="PROSITE" id="PS00217">
    <property type="entry name" value="SUGAR_TRANSPORT_2"/>
    <property type="match status" value="1"/>
</dbReference>
<evidence type="ECO:0000313" key="11">
    <source>
        <dbReference type="EMBL" id="KAI5059826.1"/>
    </source>
</evidence>
<dbReference type="GO" id="GO:0022857">
    <property type="term" value="F:transmembrane transporter activity"/>
    <property type="evidence" value="ECO:0007669"/>
    <property type="project" value="InterPro"/>
</dbReference>
<feature type="transmembrane region" description="Helical" evidence="8">
    <location>
        <begin position="355"/>
        <end position="377"/>
    </location>
</feature>
<evidence type="ECO:0000256" key="1">
    <source>
        <dbReference type="ARBA" id="ARBA00004141"/>
    </source>
</evidence>
<feature type="domain" description="Major facilitator superfamily (MFS) profile" evidence="9">
    <location>
        <begin position="34"/>
        <end position="474"/>
    </location>
</feature>
<dbReference type="AlphaFoldDB" id="A0A9D4Z4F4"/>
<sequence length="487" mass="52401">MKDPPHTSAYAYLLESQESEEKITSPNYRAAILPFVFPALGGLLYGYDTGATASAELSIESPIVSGVSWYDLTSMEVGLLESGSLYGAVMGSVLAFSVADLLGRRRQMIVASLFYLLGSSLMTLAPNFATLVVGRLVYGFGIGMAMHGGPLYIAETCPTSIRGTLVSMKEASIVLGMLLGYCVGYLAMGVVGGWRIMYCVGAPIAIIMALGMCWLPPSPRWIMLRAYKGNASVESSCEDAKAVIHRLLGKDAREEEVYSQLDEILRSLQYVGDEINASEIFKGSSLKALIVGVGLVFFQQFTGQPSVLYYSSKIFQTVGFSRVSDAAKISIVLAVFKIIMTLIAVWKVDKIGRRPLLIGGVGILTCSLFVLAAYYAFVPCGSVLAVIALLCYVGAYQVSFGPMGWLLLSEIFPLRTRAWASSFSLLINFSANATVTFAFPIILDAIGTAATFCTFGAIGVVALLFIYIVVPETKGLSLEEIEAKFAE</sequence>
<dbReference type="PRINTS" id="PR00171">
    <property type="entry name" value="SUGRTRNSPORT"/>
</dbReference>
<keyword evidence="12" id="KW-1185">Reference proteome</keyword>
<feature type="transmembrane region" description="Helical" evidence="8">
    <location>
        <begin position="329"/>
        <end position="348"/>
    </location>
</feature>
<evidence type="ECO:0000256" key="7">
    <source>
        <dbReference type="RuleBase" id="RU003346"/>
    </source>
</evidence>
<comment type="subcellular location">
    <subcellularLocation>
        <location evidence="1">Membrane</location>
        <topology evidence="1">Multi-pass membrane protein</topology>
    </subcellularLocation>
</comment>
<feature type="transmembrane region" description="Helical" evidence="8">
    <location>
        <begin position="449"/>
        <end position="470"/>
    </location>
</feature>
<dbReference type="EMBL" id="JABFUD020000025">
    <property type="protein sequence ID" value="KAI5059826.1"/>
    <property type="molecule type" value="Genomic_DNA"/>
</dbReference>
<dbReference type="Proteomes" id="UP000886520">
    <property type="component" value="Chromosome 25"/>
</dbReference>
<dbReference type="InterPro" id="IPR036259">
    <property type="entry name" value="MFS_trans_sf"/>
</dbReference>
<evidence type="ECO:0000256" key="4">
    <source>
        <dbReference type="ARBA" id="ARBA00022692"/>
    </source>
</evidence>
<dbReference type="GO" id="GO:0016020">
    <property type="term" value="C:membrane"/>
    <property type="evidence" value="ECO:0007669"/>
    <property type="project" value="UniProtKB-SubCell"/>
</dbReference>
<evidence type="ECO:0000256" key="5">
    <source>
        <dbReference type="ARBA" id="ARBA00022989"/>
    </source>
</evidence>
<dbReference type="CDD" id="cd17362">
    <property type="entry name" value="MFS_GLUT10_12_Class3_like"/>
    <property type="match status" value="1"/>
</dbReference>
<name>A0A9D4Z4F4_ADICA</name>
<feature type="transmembrane region" description="Helical" evidence="8">
    <location>
        <begin position="383"/>
        <end position="408"/>
    </location>
</feature>
<organism evidence="10 12">
    <name type="scientific">Adiantum capillus-veneris</name>
    <name type="common">Maidenhair fern</name>
    <dbReference type="NCBI Taxonomy" id="13818"/>
    <lineage>
        <taxon>Eukaryota</taxon>
        <taxon>Viridiplantae</taxon>
        <taxon>Streptophyta</taxon>
        <taxon>Embryophyta</taxon>
        <taxon>Tracheophyta</taxon>
        <taxon>Polypodiopsida</taxon>
        <taxon>Polypodiidae</taxon>
        <taxon>Polypodiales</taxon>
        <taxon>Pteridineae</taxon>
        <taxon>Pteridaceae</taxon>
        <taxon>Vittarioideae</taxon>
        <taxon>Adiantum</taxon>
    </lineage>
</organism>
<dbReference type="PROSITE" id="PS50850">
    <property type="entry name" value="MFS"/>
    <property type="match status" value="1"/>
</dbReference>
<dbReference type="SUPFAM" id="SSF103473">
    <property type="entry name" value="MFS general substrate transporter"/>
    <property type="match status" value="1"/>
</dbReference>
<gene>
    <name evidence="10" type="ORF">GOP47_0025760</name>
    <name evidence="11" type="ORF">GOP47_0026145</name>
</gene>
<evidence type="ECO:0000256" key="2">
    <source>
        <dbReference type="ARBA" id="ARBA00010992"/>
    </source>
</evidence>
<dbReference type="GO" id="GO:1904659">
    <property type="term" value="P:D-glucose transmembrane transport"/>
    <property type="evidence" value="ECO:0007669"/>
    <property type="project" value="UniProtKB-ARBA"/>
</dbReference>
<keyword evidence="3 7" id="KW-0813">Transport</keyword>
<dbReference type="OrthoDB" id="6612291at2759"/>
<protein>
    <recommendedName>
        <fullName evidence="9">Major facilitator superfamily (MFS) profile domain-containing protein</fullName>
    </recommendedName>
</protein>
<dbReference type="InterPro" id="IPR050820">
    <property type="entry name" value="MFS_Sugar_Transporter"/>
</dbReference>
<dbReference type="Gene3D" id="1.20.1250.20">
    <property type="entry name" value="MFS general substrate transporter like domains"/>
    <property type="match status" value="1"/>
</dbReference>
<reference evidence="10" key="1">
    <citation type="submission" date="2021-01" db="EMBL/GenBank/DDBJ databases">
        <title>Adiantum capillus-veneris genome.</title>
        <authorList>
            <person name="Fang Y."/>
            <person name="Liao Q."/>
        </authorList>
    </citation>
    <scope>NUCLEOTIDE SEQUENCE</scope>
    <source>
        <strain evidence="10">H3</strain>
        <tissue evidence="10">Leaf</tissue>
    </source>
</reference>
<keyword evidence="5 8" id="KW-1133">Transmembrane helix</keyword>
<dbReference type="InterPro" id="IPR005829">
    <property type="entry name" value="Sugar_transporter_CS"/>
</dbReference>
<dbReference type="PANTHER" id="PTHR48023:SF4">
    <property type="entry name" value="D-XYLOSE-PROTON SYMPORTER-LIKE 2"/>
    <property type="match status" value="1"/>
</dbReference>
<evidence type="ECO:0000259" key="9">
    <source>
        <dbReference type="PROSITE" id="PS50850"/>
    </source>
</evidence>
<dbReference type="InterPro" id="IPR020846">
    <property type="entry name" value="MFS_dom"/>
</dbReference>